<keyword evidence="1" id="KW-0040">ANK repeat</keyword>
<dbReference type="InterPro" id="IPR002110">
    <property type="entry name" value="Ankyrin_rpt"/>
</dbReference>
<sequence>MLNLIPELKRGNKLEVELLFEYNSEIDITNNDGLIPFLFAVNWDHKEVVKLLFEYNTNLNHRDKDGWTPLFLQSVVQMV</sequence>
<dbReference type="Gene3D" id="1.25.40.20">
    <property type="entry name" value="Ankyrin repeat-containing domain"/>
    <property type="match status" value="1"/>
</dbReference>
<reference evidence="2" key="2">
    <citation type="journal article" date="2023" name="IMA Fungus">
        <title>Comparative genomic study of the Penicillium genus elucidates a diverse pangenome and 15 lateral gene transfer events.</title>
        <authorList>
            <person name="Petersen C."/>
            <person name="Sorensen T."/>
            <person name="Nielsen M.R."/>
            <person name="Sondergaard T.E."/>
            <person name="Sorensen J.L."/>
            <person name="Fitzpatrick D.A."/>
            <person name="Frisvad J.C."/>
            <person name="Nielsen K.L."/>
        </authorList>
    </citation>
    <scope>NUCLEOTIDE SEQUENCE</scope>
    <source>
        <strain evidence="2">IBT 35673</strain>
    </source>
</reference>
<evidence type="ECO:0000313" key="2">
    <source>
        <dbReference type="EMBL" id="KAJ5322379.1"/>
    </source>
</evidence>
<reference evidence="2" key="1">
    <citation type="submission" date="2022-12" db="EMBL/GenBank/DDBJ databases">
        <authorList>
            <person name="Petersen C."/>
        </authorList>
    </citation>
    <scope>NUCLEOTIDE SEQUENCE</scope>
    <source>
        <strain evidence="2">IBT 35673</strain>
    </source>
</reference>
<gene>
    <name evidence="2" type="ORF">N7452_010668</name>
</gene>
<accession>A0A9W9Q135</accession>
<organism evidence="2 3">
    <name type="scientific">Penicillium brevicompactum</name>
    <dbReference type="NCBI Taxonomy" id="5074"/>
    <lineage>
        <taxon>Eukaryota</taxon>
        <taxon>Fungi</taxon>
        <taxon>Dikarya</taxon>
        <taxon>Ascomycota</taxon>
        <taxon>Pezizomycotina</taxon>
        <taxon>Eurotiomycetes</taxon>
        <taxon>Eurotiomycetidae</taxon>
        <taxon>Eurotiales</taxon>
        <taxon>Aspergillaceae</taxon>
        <taxon>Penicillium</taxon>
    </lineage>
</organism>
<evidence type="ECO:0000313" key="3">
    <source>
        <dbReference type="Proteomes" id="UP001147695"/>
    </source>
</evidence>
<dbReference type="AlphaFoldDB" id="A0A9W9Q135"/>
<feature type="repeat" description="ANK" evidence="1">
    <location>
        <begin position="32"/>
        <end position="64"/>
    </location>
</feature>
<dbReference type="Pfam" id="PF12796">
    <property type="entry name" value="Ank_2"/>
    <property type="match status" value="1"/>
</dbReference>
<name>A0A9W9Q135_PENBR</name>
<dbReference type="InterPro" id="IPR036770">
    <property type="entry name" value="Ankyrin_rpt-contain_sf"/>
</dbReference>
<evidence type="ECO:0008006" key="4">
    <source>
        <dbReference type="Google" id="ProtNLM"/>
    </source>
</evidence>
<dbReference type="Proteomes" id="UP001147695">
    <property type="component" value="Unassembled WGS sequence"/>
</dbReference>
<dbReference type="PROSITE" id="PS50088">
    <property type="entry name" value="ANK_REPEAT"/>
    <property type="match status" value="1"/>
</dbReference>
<evidence type="ECO:0000256" key="1">
    <source>
        <dbReference type="PROSITE-ProRule" id="PRU00023"/>
    </source>
</evidence>
<protein>
    <recommendedName>
        <fullName evidence="4">Ankyrin repeat protein</fullName>
    </recommendedName>
</protein>
<comment type="caution">
    <text evidence="2">The sequence shown here is derived from an EMBL/GenBank/DDBJ whole genome shotgun (WGS) entry which is preliminary data.</text>
</comment>
<dbReference type="SUPFAM" id="SSF48403">
    <property type="entry name" value="Ankyrin repeat"/>
    <property type="match status" value="1"/>
</dbReference>
<dbReference type="EMBL" id="JAPZBQ010000006">
    <property type="protein sequence ID" value="KAJ5322379.1"/>
    <property type="molecule type" value="Genomic_DNA"/>
</dbReference>
<proteinExistence type="predicted"/>